<evidence type="ECO:0000313" key="2">
    <source>
        <dbReference type="Proteomes" id="UP000263489"/>
    </source>
</evidence>
<organism evidence="1 2">
    <name type="scientific">Marinobacter adhaerens</name>
    <dbReference type="NCBI Taxonomy" id="1033846"/>
    <lineage>
        <taxon>Bacteria</taxon>
        <taxon>Pseudomonadati</taxon>
        <taxon>Pseudomonadota</taxon>
        <taxon>Gammaproteobacteria</taxon>
        <taxon>Pseudomonadales</taxon>
        <taxon>Marinobacteraceae</taxon>
        <taxon>Marinobacter</taxon>
    </lineage>
</organism>
<evidence type="ECO:0008006" key="3">
    <source>
        <dbReference type="Google" id="ProtNLM"/>
    </source>
</evidence>
<proteinExistence type="predicted"/>
<gene>
    <name evidence="1" type="ORF">DC045_20415</name>
</gene>
<accession>A0A352IYU1</accession>
<dbReference type="AlphaFoldDB" id="A0A352IYU1"/>
<name>A0A352IYU1_9GAMM</name>
<sequence length="48" mass="5459">MANLILILGDQLTRNISALDNADKDRDLIVMAEVHEEASYTNHHKKKI</sequence>
<dbReference type="InterPro" id="IPR014729">
    <property type="entry name" value="Rossmann-like_a/b/a_fold"/>
</dbReference>
<feature type="non-terminal residue" evidence="1">
    <location>
        <position position="48"/>
    </location>
</feature>
<evidence type="ECO:0000313" key="1">
    <source>
        <dbReference type="EMBL" id="HBC36624.1"/>
    </source>
</evidence>
<dbReference type="InterPro" id="IPR007357">
    <property type="entry name" value="PhrB-like"/>
</dbReference>
<dbReference type="Pfam" id="PF04244">
    <property type="entry name" value="DPRP"/>
    <property type="match status" value="1"/>
</dbReference>
<comment type="caution">
    <text evidence="1">The sequence shown here is derived from an EMBL/GenBank/DDBJ whole genome shotgun (WGS) entry which is preliminary data.</text>
</comment>
<dbReference type="Proteomes" id="UP000263489">
    <property type="component" value="Unassembled WGS sequence"/>
</dbReference>
<dbReference type="EMBL" id="DNNA01000311">
    <property type="protein sequence ID" value="HBC36624.1"/>
    <property type="molecule type" value="Genomic_DNA"/>
</dbReference>
<reference evidence="1 2" key="1">
    <citation type="journal article" date="2018" name="Nat. Biotechnol.">
        <title>A standardized bacterial taxonomy based on genome phylogeny substantially revises the tree of life.</title>
        <authorList>
            <person name="Parks D.H."/>
            <person name="Chuvochina M."/>
            <person name="Waite D.W."/>
            <person name="Rinke C."/>
            <person name="Skarshewski A."/>
            <person name="Chaumeil P.A."/>
            <person name="Hugenholtz P."/>
        </authorList>
    </citation>
    <scope>NUCLEOTIDE SEQUENCE [LARGE SCALE GENOMIC DNA]</scope>
    <source>
        <strain evidence="1">UBA9380</strain>
    </source>
</reference>
<dbReference type="Gene3D" id="3.40.50.620">
    <property type="entry name" value="HUPs"/>
    <property type="match status" value="1"/>
</dbReference>
<protein>
    <recommendedName>
        <fullName evidence="3">Cryptochrome/photolyase family protein</fullName>
    </recommendedName>
</protein>